<dbReference type="GO" id="GO:0031177">
    <property type="term" value="F:phosphopantetheine binding"/>
    <property type="evidence" value="ECO:0007669"/>
    <property type="project" value="InterPro"/>
</dbReference>
<dbReference type="CDD" id="cd19545">
    <property type="entry name" value="FUM14_C_NRPS-like"/>
    <property type="match status" value="2"/>
</dbReference>
<dbReference type="InterPro" id="IPR036736">
    <property type="entry name" value="ACP-like_sf"/>
</dbReference>
<sequence length="5385" mass="597989">MDSNAYQSPRNWPVGTIYGFCRDRSLDITIPINAAWAIALWEYTDEEILAFLTQNLVFDSQTWYRCDAVVNTNSTFSSVLTGVKESTRQRQAGRLASAFDHVMDLLLSETEMTLSSVDLVSDHDKAELWTWNSTQIPETVNSCVHTLYERRVAQQPDELAVDAWDGSFTYKELDRISTLVAHHLVAQGVVPESSVPLCFDKSRWAVAAMMGVLKAGGAMAFIDPANPASRRTEIISQLRNDYVLTDASNAASWESIGIRPIIIDNNLIDCLPELGASPRTGVTSETLLYIIFTSGTTSKPKGCEITHKAFLSAAVQHAVKSNLDSRSRVMQLASYSFDVSVLEILTSLISGACVCTPDSAAMTQGLANIIDSYQITWAFLTPSLVKLIEPDQVPSLQTLALGGEKLSRGDIEKWAGHLQLINGYGPSECSVAAFGDPHLTPESDPANIGRSVGGLAWIVQTGNHHKLVPIGAVGELLISGPILARGYLSNQEMTAKAFIENPLWTESFPKGAAYAKHFYKTGDLAKFNSDGTIQFIGRKDTQVKVRGMRIELGEIEHSVSQHQYVKHVVVSFPKDGVCKDKLVAVLSLRELSDESPASLNSIQVVTDMNAIAQRDAVRNSLSQLLPEYMVPTVWVILKHLPLLASSKLNRKRIQEWLLDLSHDIYHDLIGISSTQETQSRTLSTQNKLRNIIGRVLNMPPDLIPPAKSFLGLGGDSITAMQVMAQCRNNGITVTAKDILRCKSIEELVSRARQVVESAVTKEETFDNSFQLSPIQRMYANKLRPEHEELPEVHFNQSFYIRLGEFVPRTDIKGGIDAIVSRHSMLRARFTSDVVSGSWSQSVLSGVEGSYRFKYHCLRSLEDAGSIATIAQRTLGLAGPIFSVDVFELEKVQYLFMVAHHAVIDWVSWRIILRDLETFISTGALSHEAPLPFQNWINLQAENSARNGDPNHVLPFEVPAPDFEFWDMEGKSNTWADTTSITFNLSQTLTSQLLGGEPHRAMRTEILDFLLASLFYSFGQVFIDRPLPAIFREGHGREPWDSSLDLSDTVGWFTTMYPFAINPNSTDDMVDCLKRVKDTRHSVPDNGRPYFASRFENEKAAHKFQDHDMIEIAFDYLGQFQSLDRPDAIVRQETRPSFLQQSDDVGRNLDRLSLIEITAEVLEGRMQYTFVYNRNMKHQHRIQEWATAAEHVLSEMVAHMLTAPLDFTLADFPLLSLSYGGLDKLLRETLPSTSFDGLENIEEVYSCSPMQNGLLFSQNLSKDAVYEYRHRIEVTSNNINNPIDAEHFANSWVRVVQRHSSLRTIFVESSSQDGLFDQVELKSITPDITMTTTREEDLNEMFDSQQPISYRDPKPPHRLTIARVAPNKLICQLEINHAIVDGNSIANIVHDLCQAYEGSLAAQPAFRFRDYIEYIHQSDTSVSEKFWKQYLQDQAPCMFPDLARFERPRVERSVGNLAVDIDISPETLKTFCEKLNITPLSLFQVAWGIVLKSYTESTRVCFGYLSAGRDVALPGVDGGVGPFLAMLVCSLDLSGGKLSEKLQGAADDLMKCLPNQYCGLASIQHYLGMGNTPLFNTILSFHRDDHISEMKSSEIGVKSLDCEDPTEYALGADIGLFQDTLEVSMQFWSDHITKEQASNVGSTLNKVLSIIIGEPNSELATLELASQSHIDKMIKFNGDNRPLPTSNRLLFAGVEENARKQPEAEAICSWDGTWTYKDLDDVTNRLGHYLHSVGVGPEKIVPYVFNKSAWATITMISILKAGGAVVGLDPTHPRHQLQKLVAEVNAAVVCASIETMDAIKGITGVKKLVVVGPEFVSGLPQKVGQPCPEVRPYNLACVVFSSGTTSKPKTIALEHLAMSTMTDLLGPPFKIDRDSRVFQFSAYTYDTSNHDIFVTLQRGGCVCIPSEDERKNNPASAMRRMNVSSAALTPTVARLLKPSDVPSLKTMSSGGEPMDRGLLETWVGAVDFFNGYGPAETAVTTSVSAPLAVDSSPSNIGFSYGARAWIVDIENFNLLVPLGVAGELLLEGPQLARSYLNNSELTARSFIHNPPWAQSMTPGLERRFYRTGDICRFNTDGTLSIMGRRDTMIKMHGQRVELDGIKHQIQSHLGKKAGVLVDALSLQNTSKVLTLIAFLCYENLALESIDTKHGVAIAADDAMLLEHIALQNVLKARLPGFMVPSMFIPIAEIPRTRNGKFDRKRLHEEVLSLSEGQITQYSLQNVGKRLPATPSEINLQALWSEVLVRPTKSFSLDDDFFRAGGDSLGAMKLVAAARARNLAITVSDIFKHPQLSDMALSLRSETIQPPPSTSKAFDLIPNVDAGILEEVKAEAAEQCGVPSQDIVDLYPCTALQEGLMALSNRLGHGAYKAQKVFRISSNNFDIASFKAAWASVATSEPILRTRIINTKAAGTLQVVLNALLEWYEVQEDLHSYLRQDLESPVGYGGALLRFALVNDADTCYFVWSAHHAVYDGVSANITLNQVRQILTGVEIQPTPVPFKEFIRHLSHIDSAVQDEFWKSQYPESNAPPLSFPSTPVGYQPNSHDTLKHTFSNRVRCTDGLNITTPSILRAAWAIVVSKYIGHKDVIFAGTLSGRTSDVTGISSINGPTITTVPIRIDLDLPNEATVHQYLTKIQDQATNMLPFEQTGLQHIGRKSISARAAVDNIANLLVIQPQSKADRTFQGLESVPMSQQEFDTYPLILLCSIGEEDTTTLEVHFDGSIISKRQMQRMLRHFDFTLRQLCNKPHSRLCDVDVINPDDENEILRWNGDLPETAKACIHHAVGARTNERPGASAVCAWDGNFTYSELNSISDRLAAHLQAIGVGPEAKVGLCLEKSKWNIVAMLSVLKASGAYMHMNPSNPKKLTKGLLDDLGATTIICSSSQAPILMGVVPNILVLDWDSINRLPPPQPVRSHSSPDNAAFIVHTSGSTGKPKAVVVDHQGFCSMAQYQAPRLGIGRTTRTLQFAAHWFDISNGDVFLTLMRGGCVCIPSEEERLNYLSGAINKYQVNWATMVPTAAAILQPADVPTLKHLSLGGEPIPADLHLRWSRQVILMNSYGPAECSVLTTMGSLAPNVAPQNIGVGLGCRTWITDKDDHNKLVSIGCIGELCVEGPIVTKGYLNNDSITASSYITNPEFAKRLSPPNIRIYKTGDLVRYESDGTLFIFGRKDNQIKIHGRRIECGEVEHQIVASGFPAASIVVDRVPEGGDETKPMLTAFVNLGSNDDKTHQKDELAVELSPDDKGRLLDLRHTLCGILPPHMIPTHFVTLQHMPLTQTGKKDRKRLRTLGMELNHIQLEEYRLYESVHGDTSSPTHYTVQEAQLRALWGEVLGLDQNSIYASDNFLQKNGDSVRAIALTSAARRTGKILSVSDIFRYPRLRDMAQYLIDEPAASDRDISPLYLVSQPLMMKEHAAKECNVQTEMIEDVYPCTPLQEGLMSVSSRTPNAYVATRVFDIPQSIDLDSFKQAWESSVKILPILRTRIALGPQTEALQVVLKEQITWGEINGSVKTYLTQSGLPRIDYGQPLSSYAISVRSRKFVWQLHHALYDGSSLAKLLSMVETLYHEKAVPTLPKFNTFIHYLNQVDSKESDSFWRARLTCDGTPASFPRLPSSDYHAQPNSEFLCSFTIPHHKAAGTLKTTILRAAWSLVTARYMESSNIVYGEVLAGRNVPVAGIEDMIGPCFTTVPIRIGIAHEQSVDEFLSRIQSDSAALIPFQHRGLQSLRHLGPEVHDSLGFNNLFEVHDSASRQSNHFLVEVQDKQQLKGFFDSYAVVMECILEERQTVQIEARYDSNVIDQWHMEKLCGHFRHVVDQLCTIDHEKSLCDIELISPEDMAAIQHWNKRHDMQCIESTIQEVFAEQVRIRPQALSISGWDGEMSYEELDTLSTQVAQTLSSRGVKREDIIPMCFEKSKWAVVAMLGIIKAGGAVAQLGVSHPRGRKQEILQDTGAAFVLVSKQQEGMFDGLIDVLVVDEMALREQLAPEESPLPQVQPSDAALQRGATICIPSEEERINDLAGAITKYNADWLFLTPTVAQLVSPTSVPTLRTLVLGGEAPTEHNIKTWSDHLRLMLIWGPAETTIYATGTSPTTTETSPTLLGSPMGCRLWLCEPDDHNRLAPAGCVGEIIVEGGLVSRGYLGNKKQTAASYFQDPAWAHKTGDKKSHRMYKTGDLARWGADGILRYVGRKDNQVKLYGQRIELEDVERRISRHSCVHHTVAQIPRIGPLKDKLIAVMDCRTTSSSHGPETNAPSSGVGALTPLSGLPLADLKNDNSDIRSDLEESLPNYECPSVWINVEMIPLNVNGKIDRKAVKEWLEEMDEDLADTLVGRSSDEGAAIPSTREEQTLETLVGRVLNIQKPNMKRSFLNLGGDSISAMQLRAQARIEGIDLTVQDIVKSKSLLALATTPKSSVATRTKHERAEANGLFDLSPIQKLFFDTAVSSTHLNQSLLLKINSTVSSDDLETAITALVSRHSMLRARFQLVDSAWRQCISDEVRNSFILRTEEIQSRDQVGEVLRQRNDFDMDISNGPLLVAYLFDVANGKEQLLLFSAHHLIVDLVSWRIILNDLQELLSTGTITSEPPLSFQDWLFLQQEHIETSNSDTVLAPVAPDLSYWGMGGQPNTFGDISTADFTLNETLTGKIFGSSNSALTTEPVDIILAALVHSFRCVFSDREAPPVFIEGHGRETWSNEVDPNTTVGWFTTISPLQITSVQSEIIPMIGATKDFRRKAKRQLPFFSSFSAPERDGENHHTKEFPVEILFNYMGKYQQLESENAYFSEVHLDDKAVAASQFHPKMERFSLIDIGVVVTHGQARFNVTYNKNMRNQDKIKNWTNIFKSSIGNAAQALECMNKQSTVSDFPLLPELDERKLGSLEKTLETGGISMENVRDIFPCAPLQQHMIHAQEQKRGSGLYEVSMSQQVLLRKASTVDSAINVELLQEAWKRVIDYHAILRTIFIPSSSRPGQHDQVVLSSYSADIPVTTCGNERDLLSHAQRHKSLDCHHGTTSDNRPHHRFTLFTSGNGRNVACKLEISHALIDGMSVSILFRDLASAYRGKLPTRQGFEPYFGDYVVWLAKQSTRESMDFWRRMINSSAHSFEKNWSIPQCREQKHLNINLDPDTISMIPSFCQMHGVTVATFFQAVWGLVLQQCLMRSEGPPLFGYMVANRDAAIPNAENVVGPMTAMVLCRAGCKPTTRIGDLLRRTQSEVLEAMQHQSALADAVQEVEIDHANGIDEQRKKLKLCTSVMSLQYMNGGVDMVPKSIGGLSRGKATKNKSLCAPSTKNNTSSNTKKHHTPVTKDEVKDIKFQLLGYHDPNEYDMSIGVQIVRNGGKVEENLDINVGFAYWPDAVCDAKARSIVRSFQRCVEEIVMNGNNRLRTWMVMRRLG</sequence>
<dbReference type="NCBIfam" id="TIGR01733">
    <property type="entry name" value="AA-adenyl-dom"/>
    <property type="match status" value="2"/>
</dbReference>
<evidence type="ECO:0000313" key="6">
    <source>
        <dbReference type="EMBL" id="TVY84950.1"/>
    </source>
</evidence>
<dbReference type="InterPro" id="IPR042099">
    <property type="entry name" value="ANL_N_sf"/>
</dbReference>
<dbReference type="Gene3D" id="3.30.300.30">
    <property type="match status" value="4"/>
</dbReference>
<dbReference type="FunFam" id="3.30.559.10:FF:000016">
    <property type="entry name" value="Nonribosomal peptide synthase Pes1"/>
    <property type="match status" value="1"/>
</dbReference>
<dbReference type="InterPro" id="IPR045851">
    <property type="entry name" value="AMP-bd_C_sf"/>
</dbReference>
<evidence type="ECO:0000256" key="3">
    <source>
        <dbReference type="ARBA" id="ARBA00022598"/>
    </source>
</evidence>
<feature type="domain" description="Carrier" evidence="5">
    <location>
        <begin position="3312"/>
        <end position="3388"/>
    </location>
</feature>
<dbReference type="CDD" id="cd19534">
    <property type="entry name" value="E_NRPS"/>
    <property type="match status" value="1"/>
</dbReference>
<dbReference type="GO" id="GO:0016874">
    <property type="term" value="F:ligase activity"/>
    <property type="evidence" value="ECO:0007669"/>
    <property type="project" value="UniProtKB-KW"/>
</dbReference>
<keyword evidence="1" id="KW-0596">Phosphopantetheine</keyword>
<feature type="region of interest" description="Disordered" evidence="4">
    <location>
        <begin position="5269"/>
        <end position="5296"/>
    </location>
</feature>
<keyword evidence="7" id="KW-1185">Reference proteome</keyword>
<dbReference type="PANTHER" id="PTHR45527">
    <property type="entry name" value="NONRIBOSOMAL PEPTIDE SYNTHETASE"/>
    <property type="match status" value="1"/>
</dbReference>
<dbReference type="Pfam" id="PF00668">
    <property type="entry name" value="Condensation"/>
    <property type="match status" value="6"/>
</dbReference>
<dbReference type="InterPro" id="IPR001242">
    <property type="entry name" value="Condensation_dom"/>
</dbReference>
<dbReference type="CDD" id="cd05918">
    <property type="entry name" value="A_NRPS_SidN3_like"/>
    <property type="match status" value="4"/>
</dbReference>
<dbReference type="InterPro" id="IPR009081">
    <property type="entry name" value="PP-bd_ACP"/>
</dbReference>
<dbReference type="InterPro" id="IPR023213">
    <property type="entry name" value="CAT-like_dom_sf"/>
</dbReference>
<evidence type="ECO:0000256" key="4">
    <source>
        <dbReference type="SAM" id="MobiDB-lite"/>
    </source>
</evidence>
<dbReference type="PROSITE" id="PS00455">
    <property type="entry name" value="AMP_BINDING"/>
    <property type="match status" value="3"/>
</dbReference>
<dbReference type="Gene3D" id="3.30.559.30">
    <property type="entry name" value="Nonribosomal peptide synthetase, condensation domain"/>
    <property type="match status" value="6"/>
</dbReference>
<dbReference type="EMBL" id="QGMK01000042">
    <property type="protein sequence ID" value="TVY84950.1"/>
    <property type="molecule type" value="Genomic_DNA"/>
</dbReference>
<dbReference type="FunFam" id="3.30.559.30:FF:000003">
    <property type="entry name" value="Nonribosomal peptide synthase SidD"/>
    <property type="match status" value="2"/>
</dbReference>
<comment type="caution">
    <text evidence="6">The sequence shown here is derived from an EMBL/GenBank/DDBJ whole genome shotgun (WGS) entry which is preliminary data.</text>
</comment>
<dbReference type="SUPFAM" id="SSF56801">
    <property type="entry name" value="Acetyl-CoA synthetase-like"/>
    <property type="match status" value="4"/>
</dbReference>
<protein>
    <submittedName>
        <fullName evidence="6">Nonribosomal peptide synthetase</fullName>
    </submittedName>
</protein>
<dbReference type="FunFam" id="3.30.300.30:FF:000015">
    <property type="entry name" value="Nonribosomal peptide synthase SidD"/>
    <property type="match status" value="4"/>
</dbReference>
<dbReference type="FunFam" id="3.30.559.30:FF:000002">
    <property type="entry name" value="Nonribosomal peptide synthase Pes1"/>
    <property type="match status" value="2"/>
</dbReference>
<dbReference type="Gene3D" id="1.10.1200.10">
    <property type="entry name" value="ACP-like"/>
    <property type="match status" value="4"/>
</dbReference>
<dbReference type="PANTHER" id="PTHR45527:SF16">
    <property type="entry name" value="NONRIBOSOMAL PEPTIDE SYNTHASE ATNA-RELATED"/>
    <property type="match status" value="1"/>
</dbReference>
<evidence type="ECO:0000256" key="1">
    <source>
        <dbReference type="ARBA" id="ARBA00022450"/>
    </source>
</evidence>
<dbReference type="Pfam" id="PF00501">
    <property type="entry name" value="AMP-binding"/>
    <property type="match status" value="5"/>
</dbReference>
<gene>
    <name evidence="6" type="primary">vlmS_1</name>
    <name evidence="6" type="ORF">LSUE1_G002736</name>
</gene>
<dbReference type="Gene3D" id="3.30.559.10">
    <property type="entry name" value="Chloramphenicol acetyltransferase-like domain"/>
    <property type="match status" value="6"/>
</dbReference>
<name>A0A8T9CLA3_9HELO</name>
<feature type="domain" description="Carrier" evidence="5">
    <location>
        <begin position="679"/>
        <end position="755"/>
    </location>
</feature>
<dbReference type="Gene3D" id="3.40.50.12780">
    <property type="entry name" value="N-terminal domain of ligase-like"/>
    <property type="match status" value="5"/>
</dbReference>
<evidence type="ECO:0000313" key="7">
    <source>
        <dbReference type="Proteomes" id="UP000469558"/>
    </source>
</evidence>
<feature type="domain" description="Carrier" evidence="5">
    <location>
        <begin position="4335"/>
        <end position="4409"/>
    </location>
</feature>
<keyword evidence="3" id="KW-0436">Ligase</keyword>
<keyword evidence="2" id="KW-0597">Phosphoprotein</keyword>
<organism evidence="6 7">
    <name type="scientific">Lachnellula suecica</name>
    <dbReference type="NCBI Taxonomy" id="602035"/>
    <lineage>
        <taxon>Eukaryota</taxon>
        <taxon>Fungi</taxon>
        <taxon>Dikarya</taxon>
        <taxon>Ascomycota</taxon>
        <taxon>Pezizomycotina</taxon>
        <taxon>Leotiomycetes</taxon>
        <taxon>Helotiales</taxon>
        <taxon>Lachnaceae</taxon>
        <taxon>Lachnellula</taxon>
    </lineage>
</organism>
<dbReference type="SMART" id="SM00823">
    <property type="entry name" value="PKS_PP"/>
    <property type="match status" value="3"/>
</dbReference>
<dbReference type="CDD" id="cd19542">
    <property type="entry name" value="CT_NRPS-like"/>
    <property type="match status" value="1"/>
</dbReference>
<dbReference type="SUPFAM" id="SSF47336">
    <property type="entry name" value="ACP-like"/>
    <property type="match status" value="4"/>
</dbReference>
<dbReference type="Proteomes" id="UP000469558">
    <property type="component" value="Unassembled WGS sequence"/>
</dbReference>
<dbReference type="InterPro" id="IPR000873">
    <property type="entry name" value="AMP-dep_synth/lig_dom"/>
</dbReference>
<dbReference type="SUPFAM" id="SSF52777">
    <property type="entry name" value="CoA-dependent acyltransferases"/>
    <property type="match status" value="12"/>
</dbReference>
<dbReference type="InterPro" id="IPR020806">
    <property type="entry name" value="PKS_PP-bd"/>
</dbReference>
<evidence type="ECO:0000259" key="5">
    <source>
        <dbReference type="PROSITE" id="PS50075"/>
    </source>
</evidence>
<proteinExistence type="predicted"/>
<dbReference type="GO" id="GO:0043041">
    <property type="term" value="P:amino acid activation for nonribosomal peptide biosynthetic process"/>
    <property type="evidence" value="ECO:0007669"/>
    <property type="project" value="TreeGrafter"/>
</dbReference>
<dbReference type="InterPro" id="IPR020845">
    <property type="entry name" value="AMP-binding_CS"/>
</dbReference>
<dbReference type="GO" id="GO:0005737">
    <property type="term" value="C:cytoplasm"/>
    <property type="evidence" value="ECO:0007669"/>
    <property type="project" value="TreeGrafter"/>
</dbReference>
<dbReference type="GO" id="GO:0044550">
    <property type="term" value="P:secondary metabolite biosynthetic process"/>
    <property type="evidence" value="ECO:0007669"/>
    <property type="project" value="TreeGrafter"/>
</dbReference>
<accession>A0A8T9CLA3</accession>
<dbReference type="InterPro" id="IPR006162">
    <property type="entry name" value="Ppantetheine_attach_site"/>
</dbReference>
<dbReference type="NCBIfam" id="NF003417">
    <property type="entry name" value="PRK04813.1"/>
    <property type="match status" value="5"/>
</dbReference>
<dbReference type="PROSITE" id="PS50075">
    <property type="entry name" value="CARRIER"/>
    <property type="match status" value="4"/>
</dbReference>
<dbReference type="PROSITE" id="PS00012">
    <property type="entry name" value="PHOSPHOPANTETHEINE"/>
    <property type="match status" value="1"/>
</dbReference>
<dbReference type="FunFam" id="3.40.50.12780:FF:000014">
    <property type="entry name" value="Nonribosomal peptide synthetase 1"/>
    <property type="match status" value="3"/>
</dbReference>
<feature type="domain" description="Carrier" evidence="5">
    <location>
        <begin position="2225"/>
        <end position="2301"/>
    </location>
</feature>
<reference evidence="6 7" key="1">
    <citation type="submission" date="2018-05" db="EMBL/GenBank/DDBJ databases">
        <title>Genome sequencing and assembly of the regulated plant pathogen Lachnellula willkommii and related sister species for the development of diagnostic species identification markers.</title>
        <authorList>
            <person name="Giroux E."/>
            <person name="Bilodeau G."/>
        </authorList>
    </citation>
    <scope>NUCLEOTIDE SEQUENCE [LARGE SCALE GENOMIC DNA]</scope>
    <source>
        <strain evidence="6 7">CBS 268.59</strain>
    </source>
</reference>
<evidence type="ECO:0000256" key="2">
    <source>
        <dbReference type="ARBA" id="ARBA00022553"/>
    </source>
</evidence>
<dbReference type="Pfam" id="PF00550">
    <property type="entry name" value="PP-binding"/>
    <property type="match status" value="4"/>
</dbReference>
<dbReference type="OrthoDB" id="416786at2759"/>
<dbReference type="InterPro" id="IPR010071">
    <property type="entry name" value="AA_adenyl_dom"/>
</dbReference>